<evidence type="ECO:0000313" key="1">
    <source>
        <dbReference type="Proteomes" id="UP000036681"/>
    </source>
</evidence>
<reference evidence="2" key="1">
    <citation type="submission" date="2017-02" db="UniProtKB">
        <authorList>
            <consortium name="WormBaseParasite"/>
        </authorList>
    </citation>
    <scope>IDENTIFICATION</scope>
</reference>
<evidence type="ECO:0000313" key="2">
    <source>
        <dbReference type="WBParaSite" id="ALUE_0001640501-mRNA-1"/>
    </source>
</evidence>
<protein>
    <submittedName>
        <fullName evidence="2">Transcriptional regulator</fullName>
    </submittedName>
</protein>
<accession>A0A0M3IE94</accession>
<sequence length="38" mass="4123">MTQALSSVMSVIASERLRLKDFSANCCAPSHLQFALPV</sequence>
<keyword evidence="1" id="KW-1185">Reference proteome</keyword>
<dbReference type="AlphaFoldDB" id="A0A0M3IE94"/>
<proteinExistence type="predicted"/>
<dbReference type="WBParaSite" id="ALUE_0001640501-mRNA-1">
    <property type="protein sequence ID" value="ALUE_0001640501-mRNA-1"/>
    <property type="gene ID" value="ALUE_0001640501"/>
</dbReference>
<name>A0A0M3IE94_ASCLU</name>
<dbReference type="Proteomes" id="UP000036681">
    <property type="component" value="Unplaced"/>
</dbReference>
<organism evidence="1 2">
    <name type="scientific">Ascaris lumbricoides</name>
    <name type="common">Giant roundworm</name>
    <dbReference type="NCBI Taxonomy" id="6252"/>
    <lineage>
        <taxon>Eukaryota</taxon>
        <taxon>Metazoa</taxon>
        <taxon>Ecdysozoa</taxon>
        <taxon>Nematoda</taxon>
        <taxon>Chromadorea</taxon>
        <taxon>Rhabditida</taxon>
        <taxon>Spirurina</taxon>
        <taxon>Ascaridomorpha</taxon>
        <taxon>Ascaridoidea</taxon>
        <taxon>Ascarididae</taxon>
        <taxon>Ascaris</taxon>
    </lineage>
</organism>